<dbReference type="SUPFAM" id="SSF55729">
    <property type="entry name" value="Acyl-CoA N-acyltransferases (Nat)"/>
    <property type="match status" value="1"/>
</dbReference>
<dbReference type="OrthoDB" id="2611698at2"/>
<evidence type="ECO:0000313" key="4">
    <source>
        <dbReference type="EMBL" id="RUT47993.1"/>
    </source>
</evidence>
<feature type="domain" description="N-acetyltransferase" evidence="3">
    <location>
        <begin position="1"/>
        <end position="155"/>
    </location>
</feature>
<keyword evidence="5" id="KW-1185">Reference proteome</keyword>
<dbReference type="EMBL" id="RZNY01000002">
    <property type="protein sequence ID" value="RUT47993.1"/>
    <property type="molecule type" value="Genomic_DNA"/>
</dbReference>
<dbReference type="GO" id="GO:0016747">
    <property type="term" value="F:acyltransferase activity, transferring groups other than amino-acyl groups"/>
    <property type="evidence" value="ECO:0007669"/>
    <property type="project" value="InterPro"/>
</dbReference>
<sequence length="155" mass="17962">MNNPIDLIEIKYVVADLKLKESITSNWNKVVGNRMHIEDGVSIVGMHGDEPISIISVYWKQWIEPLEQYCDGYIDIIEVKPEYRRQGIAKFLIEAAEKECRARNISQIRAWSSDDKIEAINMWKKLGYGMCPARILSGYQQDELVNGYYVVKTLF</sequence>
<reference evidence="4 5" key="1">
    <citation type="submission" date="2018-12" db="EMBL/GenBank/DDBJ databases">
        <authorList>
            <person name="Sun L."/>
            <person name="Chen Z."/>
        </authorList>
    </citation>
    <scope>NUCLEOTIDE SEQUENCE [LARGE SCALE GENOMIC DNA]</scope>
    <source>
        <strain evidence="4 5">DSM 15890</strain>
    </source>
</reference>
<dbReference type="CDD" id="cd04301">
    <property type="entry name" value="NAT_SF"/>
    <property type="match status" value="1"/>
</dbReference>
<dbReference type="Proteomes" id="UP000279446">
    <property type="component" value="Unassembled WGS sequence"/>
</dbReference>
<dbReference type="AlphaFoldDB" id="A0A3S1BRS4"/>
<dbReference type="InterPro" id="IPR016181">
    <property type="entry name" value="Acyl_CoA_acyltransferase"/>
</dbReference>
<accession>A0A3S1BRS4</accession>
<name>A0A3S1BRS4_9BACL</name>
<evidence type="ECO:0000256" key="1">
    <source>
        <dbReference type="ARBA" id="ARBA00022679"/>
    </source>
</evidence>
<keyword evidence="1 4" id="KW-0808">Transferase</keyword>
<evidence type="ECO:0000313" key="5">
    <source>
        <dbReference type="Proteomes" id="UP000279446"/>
    </source>
</evidence>
<dbReference type="RefSeq" id="WP_127190412.1">
    <property type="nucleotide sequence ID" value="NZ_RZNY01000002.1"/>
</dbReference>
<protein>
    <submittedName>
        <fullName evidence="4">GNAT family N-acetyltransferase</fullName>
    </submittedName>
</protein>
<gene>
    <name evidence="4" type="ORF">EJP82_02295</name>
</gene>
<evidence type="ECO:0000256" key="2">
    <source>
        <dbReference type="ARBA" id="ARBA00023315"/>
    </source>
</evidence>
<comment type="caution">
    <text evidence="4">The sequence shown here is derived from an EMBL/GenBank/DDBJ whole genome shotgun (WGS) entry which is preliminary data.</text>
</comment>
<dbReference type="Gene3D" id="3.40.630.30">
    <property type="match status" value="1"/>
</dbReference>
<dbReference type="Pfam" id="PF00583">
    <property type="entry name" value="Acetyltransf_1"/>
    <property type="match status" value="1"/>
</dbReference>
<dbReference type="PROSITE" id="PS51186">
    <property type="entry name" value="GNAT"/>
    <property type="match status" value="1"/>
</dbReference>
<dbReference type="InterPro" id="IPR050832">
    <property type="entry name" value="Bact_Acetyltransf"/>
</dbReference>
<evidence type="ECO:0000259" key="3">
    <source>
        <dbReference type="PROSITE" id="PS51186"/>
    </source>
</evidence>
<dbReference type="PANTHER" id="PTHR43877">
    <property type="entry name" value="AMINOALKYLPHOSPHONATE N-ACETYLTRANSFERASE-RELATED-RELATED"/>
    <property type="match status" value="1"/>
</dbReference>
<dbReference type="InterPro" id="IPR000182">
    <property type="entry name" value="GNAT_dom"/>
</dbReference>
<proteinExistence type="predicted"/>
<organism evidence="4 5">
    <name type="scientific">Paenibacillus anaericanus</name>
    <dbReference type="NCBI Taxonomy" id="170367"/>
    <lineage>
        <taxon>Bacteria</taxon>
        <taxon>Bacillati</taxon>
        <taxon>Bacillota</taxon>
        <taxon>Bacilli</taxon>
        <taxon>Bacillales</taxon>
        <taxon>Paenibacillaceae</taxon>
        <taxon>Paenibacillus</taxon>
    </lineage>
</organism>
<keyword evidence="2" id="KW-0012">Acyltransferase</keyword>